<dbReference type="InterPro" id="IPR036264">
    <property type="entry name" value="Bact_exopeptidase_dim_dom"/>
</dbReference>
<dbReference type="SUPFAM" id="SSF55031">
    <property type="entry name" value="Bacterial exopeptidase dimerisation domain"/>
    <property type="match status" value="1"/>
</dbReference>
<accession>A0A8K0T4E8</accession>
<dbReference type="InterPro" id="IPR002933">
    <property type="entry name" value="Peptidase_M20"/>
</dbReference>
<dbReference type="PIRSF" id="PIRSF037226">
    <property type="entry name" value="Amidohydrolase_ACY1L2_prd"/>
    <property type="match status" value="1"/>
</dbReference>
<evidence type="ECO:0000256" key="2">
    <source>
        <dbReference type="PIRNR" id="PIRNR037226"/>
    </source>
</evidence>
<dbReference type="OrthoDB" id="6119954at2759"/>
<keyword evidence="3" id="KW-0732">Signal</keyword>
<dbReference type="InterPro" id="IPR011650">
    <property type="entry name" value="Peptidase_M20_dimer"/>
</dbReference>
<evidence type="ECO:0000259" key="4">
    <source>
        <dbReference type="Pfam" id="PF07687"/>
    </source>
</evidence>
<dbReference type="InterPro" id="IPR052030">
    <property type="entry name" value="Peptidase_M20/M20A_hydrolases"/>
</dbReference>
<dbReference type="EMBL" id="JAGPNK010000001">
    <property type="protein sequence ID" value="KAH7329643.1"/>
    <property type="molecule type" value="Genomic_DNA"/>
</dbReference>
<name>A0A8K0T4E8_9HYPO</name>
<dbReference type="SUPFAM" id="SSF53187">
    <property type="entry name" value="Zn-dependent exopeptidases"/>
    <property type="match status" value="1"/>
</dbReference>
<comment type="caution">
    <text evidence="5">The sequence shown here is derived from an EMBL/GenBank/DDBJ whole genome shotgun (WGS) entry which is preliminary data.</text>
</comment>
<evidence type="ECO:0000313" key="6">
    <source>
        <dbReference type="Proteomes" id="UP000813444"/>
    </source>
</evidence>
<gene>
    <name evidence="5" type="ORF">B0I35DRAFT_487639</name>
</gene>
<dbReference type="CDD" id="cd05672">
    <property type="entry name" value="M20_ACY1L2-like"/>
    <property type="match status" value="1"/>
</dbReference>
<protein>
    <recommendedName>
        <fullName evidence="2">Peptidase M20 domain-containing protein 2</fullName>
    </recommendedName>
</protein>
<feature type="signal peptide" evidence="3">
    <location>
        <begin position="1"/>
        <end position="19"/>
    </location>
</feature>
<feature type="chain" id="PRO_5035454123" description="Peptidase M20 domain-containing protein 2" evidence="3">
    <location>
        <begin position="20"/>
        <end position="446"/>
    </location>
</feature>
<comment type="similarity">
    <text evidence="1 2">Belongs to the peptidase M20A family.</text>
</comment>
<proteinExistence type="inferred from homology"/>
<dbReference type="FunFam" id="3.30.70.360:FF:000004">
    <property type="entry name" value="Peptidase M20 domain-containing protein 2"/>
    <property type="match status" value="1"/>
</dbReference>
<feature type="domain" description="Peptidase M20 dimerisation" evidence="4">
    <location>
        <begin position="207"/>
        <end position="295"/>
    </location>
</feature>
<dbReference type="Pfam" id="PF01546">
    <property type="entry name" value="Peptidase_M20"/>
    <property type="match status" value="1"/>
</dbReference>
<evidence type="ECO:0000256" key="3">
    <source>
        <dbReference type="SAM" id="SignalP"/>
    </source>
</evidence>
<dbReference type="InterPro" id="IPR017144">
    <property type="entry name" value="Xaa-Arg_dipeptidase"/>
</dbReference>
<dbReference type="Gene3D" id="3.40.630.10">
    <property type="entry name" value="Zn peptidases"/>
    <property type="match status" value="1"/>
</dbReference>
<keyword evidence="6" id="KW-1185">Reference proteome</keyword>
<evidence type="ECO:0000313" key="5">
    <source>
        <dbReference type="EMBL" id="KAH7329643.1"/>
    </source>
</evidence>
<evidence type="ECO:0000256" key="1">
    <source>
        <dbReference type="ARBA" id="ARBA00006247"/>
    </source>
</evidence>
<dbReference type="InterPro" id="IPR017439">
    <property type="entry name" value="Amidohydrolase"/>
</dbReference>
<dbReference type="GO" id="GO:0016805">
    <property type="term" value="F:dipeptidase activity"/>
    <property type="evidence" value="ECO:0007669"/>
    <property type="project" value="InterPro"/>
</dbReference>
<dbReference type="Proteomes" id="UP000813444">
    <property type="component" value="Unassembled WGS sequence"/>
</dbReference>
<dbReference type="PANTHER" id="PTHR30575:SF4">
    <property type="entry name" value="PEPTIDASE M20 DOMAIN-CONTAINING PROTEIN 2"/>
    <property type="match status" value="1"/>
</dbReference>
<organism evidence="5 6">
    <name type="scientific">Stachybotrys elegans</name>
    <dbReference type="NCBI Taxonomy" id="80388"/>
    <lineage>
        <taxon>Eukaryota</taxon>
        <taxon>Fungi</taxon>
        <taxon>Dikarya</taxon>
        <taxon>Ascomycota</taxon>
        <taxon>Pezizomycotina</taxon>
        <taxon>Sordariomycetes</taxon>
        <taxon>Hypocreomycetidae</taxon>
        <taxon>Hypocreales</taxon>
        <taxon>Stachybotryaceae</taxon>
        <taxon>Stachybotrys</taxon>
    </lineage>
</organism>
<sequence length="446" mass="48248">MLRLPVFTTLLGLAQATAGELHPRNVSVSPYFNAVSDFIDNIQDQIWPINQEIHENPELGWEEERAHQLLTDFMQDQEGWRVTKGVYNISTAFVAVFDGDANQAGPVVSFNAEYDALPQLGHACGHNLIASSSVAAALATAKIMQEKGLGGKVVLFGTPAEESLGGKIRMLEANVFTDHKIDVSIMAHPSTSDTPYAITSSTDRLDLEYIGKEAHASASPYEGINAQDALILAYNAISMLRQQSVSTDQIHGIITSGGSRVNVIPNLATASFQIRSNDEASLEVWTNRLMDCFEAGAIATGATLNLTMRPYGYANMVTNEVMAKSYAKWFTGVGGTLPDPVVDKLREPAGSTDQGDVSHAFPAIHPFFEIVTANGTVPVTGPHTTAFEVASGSRPAFERAMRAAKGLAGVAVDILTTDGMMDDIREEFETQNLAKRLVKSLYIQRR</sequence>
<dbReference type="PANTHER" id="PTHR30575">
    <property type="entry name" value="PEPTIDASE M20"/>
    <property type="match status" value="1"/>
</dbReference>
<dbReference type="AlphaFoldDB" id="A0A8K0T4E8"/>
<reference evidence="5" key="1">
    <citation type="journal article" date="2021" name="Nat. Commun.">
        <title>Genetic determinants of endophytism in the Arabidopsis root mycobiome.</title>
        <authorList>
            <person name="Mesny F."/>
            <person name="Miyauchi S."/>
            <person name="Thiergart T."/>
            <person name="Pickel B."/>
            <person name="Atanasova L."/>
            <person name="Karlsson M."/>
            <person name="Huettel B."/>
            <person name="Barry K.W."/>
            <person name="Haridas S."/>
            <person name="Chen C."/>
            <person name="Bauer D."/>
            <person name="Andreopoulos W."/>
            <person name="Pangilinan J."/>
            <person name="LaButti K."/>
            <person name="Riley R."/>
            <person name="Lipzen A."/>
            <person name="Clum A."/>
            <person name="Drula E."/>
            <person name="Henrissat B."/>
            <person name="Kohler A."/>
            <person name="Grigoriev I.V."/>
            <person name="Martin F.M."/>
            <person name="Hacquard S."/>
        </authorList>
    </citation>
    <scope>NUCLEOTIDE SEQUENCE</scope>
    <source>
        <strain evidence="5">MPI-CAGE-CH-0235</strain>
    </source>
</reference>
<dbReference type="NCBIfam" id="TIGR01891">
    <property type="entry name" value="amidohydrolases"/>
    <property type="match status" value="1"/>
</dbReference>
<dbReference type="Pfam" id="PF07687">
    <property type="entry name" value="M20_dimer"/>
    <property type="match status" value="1"/>
</dbReference>
<dbReference type="Gene3D" id="3.30.70.360">
    <property type="match status" value="1"/>
</dbReference>